<dbReference type="PANTHER" id="PTHR30292:SF0">
    <property type="entry name" value="5-OXOPROLINASE SUBUNIT A"/>
    <property type="match status" value="1"/>
</dbReference>
<dbReference type="NCBIfam" id="NF003814">
    <property type="entry name" value="PRK05406.1-3"/>
    <property type="match status" value="1"/>
</dbReference>
<dbReference type="NCBIfam" id="NF003816">
    <property type="entry name" value="PRK05406.1-5"/>
    <property type="match status" value="1"/>
</dbReference>
<reference evidence="2" key="1">
    <citation type="submission" date="2017-09" db="EMBL/GenBank/DDBJ databases">
        <authorList>
            <person name="Varghese N."/>
            <person name="Submissions S."/>
        </authorList>
    </citation>
    <scope>NUCLEOTIDE SEQUENCE [LARGE SCALE GENOMIC DNA]</scope>
    <source>
        <strain evidence="2">DSM 25885</strain>
    </source>
</reference>
<gene>
    <name evidence="1" type="ORF">SAMN06265377_1925</name>
</gene>
<dbReference type="InterPro" id="IPR005501">
    <property type="entry name" value="LamB/YcsF/PxpA-like"/>
</dbReference>
<proteinExistence type="predicted"/>
<dbReference type="Pfam" id="PF03746">
    <property type="entry name" value="LamB_YcsF"/>
    <property type="match status" value="1"/>
</dbReference>
<organism evidence="1 2">
    <name type="scientific">Flagellimonas pacifica</name>
    <dbReference type="NCBI Taxonomy" id="1247520"/>
    <lineage>
        <taxon>Bacteria</taxon>
        <taxon>Pseudomonadati</taxon>
        <taxon>Bacteroidota</taxon>
        <taxon>Flavobacteriia</taxon>
        <taxon>Flavobacteriales</taxon>
        <taxon>Flavobacteriaceae</taxon>
        <taxon>Flagellimonas</taxon>
    </lineage>
</organism>
<dbReference type="Proteomes" id="UP000219048">
    <property type="component" value="Unassembled WGS sequence"/>
</dbReference>
<dbReference type="SUPFAM" id="SSF88713">
    <property type="entry name" value="Glycoside hydrolase/deacetylase"/>
    <property type="match status" value="1"/>
</dbReference>
<name>A0A285MSL5_9FLAO</name>
<sequence>MENWTIDINCDVGEGIGNEADLFPLISSCNIACGGHAGDIDSISEIIKLAKNHNVKIGAHPSYPDRVNFGREVMNISNSELKQSIIDQVSTFKKILEKEHGQFHHIKAHGALYNQIAKDKELALVYLDAIKEYKDTVPIYVPHKSMVSGIANNLGFKIRLEAFGDRNYNDDLSLVSRKMDNSLIQEPEKVLNHILPMIKENNVISVKGKRIAIRLETICIHGDTPSALKILMYLSKELPNHKVQLEK</sequence>
<keyword evidence="2" id="KW-1185">Reference proteome</keyword>
<accession>A0A285MSL5</accession>
<dbReference type="AlphaFoldDB" id="A0A285MSL5"/>
<protein>
    <submittedName>
        <fullName evidence="1">UPF0271 protein</fullName>
    </submittedName>
</protein>
<evidence type="ECO:0000313" key="2">
    <source>
        <dbReference type="Proteomes" id="UP000219048"/>
    </source>
</evidence>
<dbReference type="OrthoDB" id="9773478at2"/>
<evidence type="ECO:0000313" key="1">
    <source>
        <dbReference type="EMBL" id="SNZ00108.1"/>
    </source>
</evidence>
<dbReference type="Gene3D" id="3.20.20.370">
    <property type="entry name" value="Glycoside hydrolase/deacetylase"/>
    <property type="match status" value="1"/>
</dbReference>
<dbReference type="GO" id="GO:0005975">
    <property type="term" value="P:carbohydrate metabolic process"/>
    <property type="evidence" value="ECO:0007669"/>
    <property type="project" value="InterPro"/>
</dbReference>
<dbReference type="InterPro" id="IPR011330">
    <property type="entry name" value="Glyco_hydro/deAcase_b/a-brl"/>
</dbReference>
<dbReference type="RefSeq" id="WP_097045546.1">
    <property type="nucleotide sequence ID" value="NZ_OBEH01000002.1"/>
</dbReference>
<dbReference type="EMBL" id="OBEH01000002">
    <property type="protein sequence ID" value="SNZ00108.1"/>
    <property type="molecule type" value="Genomic_DNA"/>
</dbReference>
<dbReference type="CDD" id="cd10801">
    <property type="entry name" value="LamB_YcsF_like_1"/>
    <property type="match status" value="1"/>
</dbReference>
<dbReference type="PANTHER" id="PTHR30292">
    <property type="entry name" value="UNCHARACTERIZED PROTEIN YBGL-RELATED"/>
    <property type="match status" value="1"/>
</dbReference>